<keyword evidence="2" id="KW-0378">Hydrolase</keyword>
<protein>
    <submittedName>
        <fullName evidence="6">Arginase</fullName>
    </submittedName>
</protein>
<comment type="similarity">
    <text evidence="5">Belongs to the arginase family.</text>
</comment>
<dbReference type="InterPro" id="IPR023696">
    <property type="entry name" value="Ureohydrolase_dom_sf"/>
</dbReference>
<dbReference type="EMBL" id="DRMN01000043">
    <property type="protein sequence ID" value="HFB54406.1"/>
    <property type="molecule type" value="Genomic_DNA"/>
</dbReference>
<dbReference type="GO" id="GO:0006547">
    <property type="term" value="P:L-histidine metabolic process"/>
    <property type="evidence" value="ECO:0007669"/>
    <property type="project" value="UniProtKB-KW"/>
</dbReference>
<dbReference type="GO" id="GO:0033389">
    <property type="term" value="P:putrescine biosynthetic process from arginine, via agmatine"/>
    <property type="evidence" value="ECO:0007669"/>
    <property type="project" value="TreeGrafter"/>
</dbReference>
<organism evidence="6">
    <name type="scientific">Hellea balneolensis</name>
    <dbReference type="NCBI Taxonomy" id="287478"/>
    <lineage>
        <taxon>Bacteria</taxon>
        <taxon>Pseudomonadati</taxon>
        <taxon>Pseudomonadota</taxon>
        <taxon>Alphaproteobacteria</taxon>
        <taxon>Maricaulales</taxon>
        <taxon>Robiginitomaculaceae</taxon>
        <taxon>Hellea</taxon>
    </lineage>
</organism>
<dbReference type="GO" id="GO:0046872">
    <property type="term" value="F:metal ion binding"/>
    <property type="evidence" value="ECO:0007669"/>
    <property type="project" value="UniProtKB-KW"/>
</dbReference>
<dbReference type="PANTHER" id="PTHR11358:SF35">
    <property type="entry name" value="FORMIMIDOYLGLUTAMASE"/>
    <property type="match status" value="1"/>
</dbReference>
<reference evidence="6" key="1">
    <citation type="journal article" date="2020" name="mSystems">
        <title>Genome- and Community-Level Interaction Insights into Carbon Utilization and Element Cycling Functions of Hydrothermarchaeota in Hydrothermal Sediment.</title>
        <authorList>
            <person name="Zhou Z."/>
            <person name="Liu Y."/>
            <person name="Xu W."/>
            <person name="Pan J."/>
            <person name="Luo Z.H."/>
            <person name="Li M."/>
        </authorList>
    </citation>
    <scope>NUCLEOTIDE SEQUENCE [LARGE SCALE GENOMIC DNA]</scope>
    <source>
        <strain evidence="6">HyVt-489</strain>
    </source>
</reference>
<evidence type="ECO:0000256" key="4">
    <source>
        <dbReference type="ARBA" id="ARBA00023211"/>
    </source>
</evidence>
<keyword evidence="1" id="KW-0479">Metal-binding</keyword>
<dbReference type="GO" id="GO:0008783">
    <property type="term" value="F:agmatinase activity"/>
    <property type="evidence" value="ECO:0007669"/>
    <property type="project" value="TreeGrafter"/>
</dbReference>
<comment type="caution">
    <text evidence="6">The sequence shown here is derived from an EMBL/GenBank/DDBJ whole genome shotgun (WGS) entry which is preliminary data.</text>
</comment>
<dbReference type="SUPFAM" id="SSF52768">
    <property type="entry name" value="Arginase/deacetylase"/>
    <property type="match status" value="1"/>
</dbReference>
<dbReference type="InterPro" id="IPR006035">
    <property type="entry name" value="Ureohydrolase"/>
</dbReference>
<evidence type="ECO:0000256" key="5">
    <source>
        <dbReference type="PROSITE-ProRule" id="PRU00742"/>
    </source>
</evidence>
<dbReference type="Gene3D" id="3.40.800.10">
    <property type="entry name" value="Ureohydrolase domain"/>
    <property type="match status" value="1"/>
</dbReference>
<keyword evidence="4" id="KW-0464">Manganese</keyword>
<keyword evidence="3" id="KW-0369">Histidine metabolism</keyword>
<evidence type="ECO:0000256" key="3">
    <source>
        <dbReference type="ARBA" id="ARBA00022808"/>
    </source>
</evidence>
<evidence type="ECO:0000313" key="6">
    <source>
        <dbReference type="EMBL" id="HFB54406.1"/>
    </source>
</evidence>
<dbReference type="PROSITE" id="PS51409">
    <property type="entry name" value="ARGINASE_2"/>
    <property type="match status" value="1"/>
</dbReference>
<dbReference type="Proteomes" id="UP000886042">
    <property type="component" value="Unassembled WGS sequence"/>
</dbReference>
<proteinExistence type="inferred from homology"/>
<name>A0A7C3C8S3_9PROT</name>
<dbReference type="PANTHER" id="PTHR11358">
    <property type="entry name" value="ARGINASE/AGMATINASE"/>
    <property type="match status" value="1"/>
</dbReference>
<evidence type="ECO:0000256" key="1">
    <source>
        <dbReference type="ARBA" id="ARBA00022723"/>
    </source>
</evidence>
<gene>
    <name evidence="6" type="ORF">ENJ46_00660</name>
</gene>
<dbReference type="PIRSF" id="PIRSF036979">
    <property type="entry name" value="Arginase"/>
    <property type="match status" value="1"/>
</dbReference>
<sequence>MQNKDWPNIAGLMTARGGDVGFLGAPMVKGCVTPGRCDQAPDILRNALKRISTYDVETGIDLDDLSVRDYGNSDIAALSPADGFTPLVSDFAPVCKAHTLSALIGGHNGITRAGVHALDPSLKSVGLLTLDAHFDLRTTKYGLMNGNPVRALLEDGLPGNHMTQIGLAPFANSADMHRTAIKAGISVYTMADCRAHGTAQIIARALAKLSTTCDVIYVDFDIDVIERALSPGAPGGRSGGFSTADFFAAARQIGAHSKVRAVDLTEFDPSLDVADITALIAGRWFAELLAGFSTR</sequence>
<dbReference type="Pfam" id="PF00491">
    <property type="entry name" value="Arginase"/>
    <property type="match status" value="1"/>
</dbReference>
<dbReference type="AlphaFoldDB" id="A0A7C3C8S3"/>
<accession>A0A7C3C8S3</accession>
<evidence type="ECO:0000256" key="2">
    <source>
        <dbReference type="ARBA" id="ARBA00022801"/>
    </source>
</evidence>